<dbReference type="Proteomes" id="UP000553948">
    <property type="component" value="Unassembled WGS sequence"/>
</dbReference>
<comment type="caution">
    <text evidence="1">The sequence shown here is derived from an EMBL/GenBank/DDBJ whole genome shotgun (WGS) entry which is preliminary data.</text>
</comment>
<sequence>MTVTTCKSAANAAAKAAPDSLQQRYQALLDGHDPSSAAWLTEQLTRAQSLPDDLPDTPSQLQAWSANHAAQVAQGYAHYLEQRRQGAPRRYFSNRAQALWFLQQVAPTKAVDGAWLHSTLSHWDDPRYHGLITTYLEELGAGDPRCNHVLIYRRLLSRLGCLELAALEDERYLQGTLQLALGQHGEAFLPEVIGYNLGYEQPPVHLLITTYELAELGIDGHYFQLHVTIDNAASGHARKSLAAFQQLCPREGAQAFYQRVRRGYRLNDLGLDTPSLISRFDLQAELFTALERKRVFGQFMHADRCRVQNRTINQWLAEPGAMPDFVAALQAQGWIKRGLDPAQSRWWALIEGPSAPMYGVFTAYEKQLWHDWIAADWQPPIRRVAPGTWEAKLTFDAVPGNPMAADGMPALIARMAGDRHALPEGLLATQAYCRATGLDQEPAH</sequence>
<organism evidence="1 2">
    <name type="scientific">Pseudomonas putida</name>
    <name type="common">Arthrobacter siderocapsulatus</name>
    <dbReference type="NCBI Taxonomy" id="303"/>
    <lineage>
        <taxon>Bacteria</taxon>
        <taxon>Pseudomonadati</taxon>
        <taxon>Pseudomonadota</taxon>
        <taxon>Gammaproteobacteria</taxon>
        <taxon>Pseudomonadales</taxon>
        <taxon>Pseudomonadaceae</taxon>
        <taxon>Pseudomonas</taxon>
    </lineage>
</organism>
<protein>
    <submittedName>
        <fullName evidence="1">Iron-containing redox enzyme family protein</fullName>
    </submittedName>
</protein>
<dbReference type="RefSeq" id="WP_176513931.1">
    <property type="nucleotide sequence ID" value="NZ_CP060529.1"/>
</dbReference>
<evidence type="ECO:0000313" key="2">
    <source>
        <dbReference type="Proteomes" id="UP000553948"/>
    </source>
</evidence>
<accession>A0A7W2QKT3</accession>
<proteinExistence type="predicted"/>
<dbReference type="InterPro" id="IPR016084">
    <property type="entry name" value="Haem_Oase-like_multi-hlx"/>
</dbReference>
<name>A0A7W2QKT3_PSEPU</name>
<dbReference type="Gene3D" id="1.20.910.10">
    <property type="entry name" value="Heme oxygenase-like"/>
    <property type="match status" value="1"/>
</dbReference>
<dbReference type="AlphaFoldDB" id="A0A7W2QKT3"/>
<dbReference type="SMART" id="SM01236">
    <property type="entry name" value="Haem_oxygenase_2"/>
    <property type="match status" value="1"/>
</dbReference>
<evidence type="ECO:0000313" key="1">
    <source>
        <dbReference type="EMBL" id="MBA6118106.1"/>
    </source>
</evidence>
<dbReference type="Pfam" id="PF14518">
    <property type="entry name" value="Haem_oxygenas_2"/>
    <property type="match status" value="1"/>
</dbReference>
<reference evidence="1 2" key="1">
    <citation type="submission" date="2020-07" db="EMBL/GenBank/DDBJ databases">
        <title>Diversity of carbapenemase encoding genes among Pseudomonas putida group clinical isolates in a tertiary Brazilian hospital.</title>
        <authorList>
            <person name="Alberto-Lei F."/>
            <person name="Nodari C.S."/>
            <person name="Streling A.P."/>
            <person name="Paulino J.T."/>
            <person name="Bessa-Neto F.O."/>
            <person name="Cayo R."/>
            <person name="Gales A.C."/>
        </authorList>
    </citation>
    <scope>NUCLEOTIDE SEQUENCE [LARGE SCALE GENOMIC DNA]</scope>
    <source>
        <strain evidence="1 2">12464</strain>
    </source>
</reference>
<dbReference type="EMBL" id="JACGDG010000019">
    <property type="protein sequence ID" value="MBA6118106.1"/>
    <property type="molecule type" value="Genomic_DNA"/>
</dbReference>
<gene>
    <name evidence="1" type="ORF">H4C47_20540</name>
</gene>